<evidence type="ECO:0000313" key="3">
    <source>
        <dbReference type="Proteomes" id="UP000230750"/>
    </source>
</evidence>
<proteinExistence type="predicted"/>
<feature type="compositionally biased region" description="Polar residues" evidence="1">
    <location>
        <begin position="109"/>
        <end position="118"/>
    </location>
</feature>
<comment type="caution">
    <text evidence="2">The sequence shown here is derived from an EMBL/GenBank/DDBJ whole genome shotgun (WGS) entry which is preliminary data.</text>
</comment>
<evidence type="ECO:0000313" key="2">
    <source>
        <dbReference type="EMBL" id="PIK34155.1"/>
    </source>
</evidence>
<dbReference type="Proteomes" id="UP000230750">
    <property type="component" value="Unassembled WGS sequence"/>
</dbReference>
<organism evidence="2 3">
    <name type="scientific">Stichopus japonicus</name>
    <name type="common">Sea cucumber</name>
    <dbReference type="NCBI Taxonomy" id="307972"/>
    <lineage>
        <taxon>Eukaryota</taxon>
        <taxon>Metazoa</taxon>
        <taxon>Echinodermata</taxon>
        <taxon>Eleutherozoa</taxon>
        <taxon>Echinozoa</taxon>
        <taxon>Holothuroidea</taxon>
        <taxon>Aspidochirotacea</taxon>
        <taxon>Aspidochirotida</taxon>
        <taxon>Stichopodidae</taxon>
        <taxon>Apostichopus</taxon>
    </lineage>
</organism>
<keyword evidence="3" id="KW-1185">Reference proteome</keyword>
<feature type="region of interest" description="Disordered" evidence="1">
    <location>
        <begin position="79"/>
        <end position="118"/>
    </location>
</feature>
<reference evidence="2 3" key="1">
    <citation type="journal article" date="2017" name="PLoS Biol.">
        <title>The sea cucumber genome provides insights into morphological evolution and visceral regeneration.</title>
        <authorList>
            <person name="Zhang X."/>
            <person name="Sun L."/>
            <person name="Yuan J."/>
            <person name="Sun Y."/>
            <person name="Gao Y."/>
            <person name="Zhang L."/>
            <person name="Li S."/>
            <person name="Dai H."/>
            <person name="Hamel J.F."/>
            <person name="Liu C."/>
            <person name="Yu Y."/>
            <person name="Liu S."/>
            <person name="Lin W."/>
            <person name="Guo K."/>
            <person name="Jin S."/>
            <person name="Xu P."/>
            <person name="Storey K.B."/>
            <person name="Huan P."/>
            <person name="Zhang T."/>
            <person name="Zhou Y."/>
            <person name="Zhang J."/>
            <person name="Lin C."/>
            <person name="Li X."/>
            <person name="Xing L."/>
            <person name="Huo D."/>
            <person name="Sun M."/>
            <person name="Wang L."/>
            <person name="Mercier A."/>
            <person name="Li F."/>
            <person name="Yang H."/>
            <person name="Xiang J."/>
        </authorList>
    </citation>
    <scope>NUCLEOTIDE SEQUENCE [LARGE SCALE GENOMIC DNA]</scope>
    <source>
        <strain evidence="2">Shaxun</strain>
        <tissue evidence="2">Muscle</tissue>
    </source>
</reference>
<name>A0A2G8JEK8_STIJA</name>
<protein>
    <submittedName>
        <fullName evidence="2">Uncharacterized protein</fullName>
    </submittedName>
</protein>
<gene>
    <name evidence="2" type="ORF">BSL78_29024</name>
</gene>
<dbReference type="EMBL" id="MRZV01002266">
    <property type="protein sequence ID" value="PIK34155.1"/>
    <property type="molecule type" value="Genomic_DNA"/>
</dbReference>
<dbReference type="AlphaFoldDB" id="A0A2G8JEK8"/>
<accession>A0A2G8JEK8</accession>
<evidence type="ECO:0000256" key="1">
    <source>
        <dbReference type="SAM" id="MobiDB-lite"/>
    </source>
</evidence>
<sequence>MCYESSFLHSQSVRQFLEKKLKFSKEEVDELFQKLKRDLKTLRGIIDEWHNVYSSKSEEDEKAHRKKFDELVNTLRKRIKKAKTGSEKMGSNPELQGDDNEKESRNHKSPTASGNNFRSFSTQLRDAFFEFQLNDPSEVI</sequence>